<keyword evidence="3" id="KW-0597">Phosphoprotein</keyword>
<evidence type="ECO:0000256" key="2">
    <source>
        <dbReference type="ARBA" id="ARBA00022450"/>
    </source>
</evidence>
<dbReference type="Pfam" id="PF00550">
    <property type="entry name" value="PP-binding"/>
    <property type="match status" value="2"/>
</dbReference>
<dbReference type="InterPro" id="IPR010071">
    <property type="entry name" value="AA_adenyl_dom"/>
</dbReference>
<dbReference type="PROSITE" id="PS00455">
    <property type="entry name" value="AMP_BINDING"/>
    <property type="match status" value="2"/>
</dbReference>
<dbReference type="PROSITE" id="PS00012">
    <property type="entry name" value="PHOSPHOPANTETHEINE"/>
    <property type="match status" value="2"/>
</dbReference>
<dbReference type="NCBIfam" id="TIGR01720">
    <property type="entry name" value="NRPS-para261"/>
    <property type="match status" value="1"/>
</dbReference>
<accession>A0ABS4VNK3</accession>
<keyword evidence="9" id="KW-1185">Reference proteome</keyword>
<evidence type="ECO:0000256" key="5">
    <source>
        <dbReference type="ARBA" id="ARBA00023194"/>
    </source>
</evidence>
<feature type="region of interest" description="Disordered" evidence="6">
    <location>
        <begin position="2965"/>
        <end position="2989"/>
    </location>
</feature>
<evidence type="ECO:0000256" key="6">
    <source>
        <dbReference type="SAM" id="MobiDB-lite"/>
    </source>
</evidence>
<dbReference type="Gene3D" id="3.40.50.980">
    <property type="match status" value="2"/>
</dbReference>
<comment type="cofactor">
    <cofactor evidence="1">
        <name>pantetheine 4'-phosphate</name>
        <dbReference type="ChEBI" id="CHEBI:47942"/>
    </cofactor>
</comment>
<dbReference type="Gene3D" id="3.30.300.30">
    <property type="match status" value="2"/>
</dbReference>
<evidence type="ECO:0000259" key="7">
    <source>
        <dbReference type="PROSITE" id="PS50075"/>
    </source>
</evidence>
<dbReference type="InterPro" id="IPR045851">
    <property type="entry name" value="AMP-bd_C_sf"/>
</dbReference>
<dbReference type="InterPro" id="IPR020845">
    <property type="entry name" value="AMP-binding_CS"/>
</dbReference>
<dbReference type="NCBIfam" id="TIGR01733">
    <property type="entry name" value="AA-adenyl-dom"/>
    <property type="match status" value="2"/>
</dbReference>
<dbReference type="Gene3D" id="3.30.559.10">
    <property type="entry name" value="Chloramphenicol acetyltransferase-like domain"/>
    <property type="match status" value="4"/>
</dbReference>
<protein>
    <submittedName>
        <fullName evidence="8">Amino acid adenylation domain-containing protein/non-ribosomal peptide synthase protein (TIGR01720 family)</fullName>
    </submittedName>
</protein>
<gene>
    <name evidence="8" type="ORF">JOF36_001204</name>
</gene>
<dbReference type="PANTHER" id="PTHR45527">
    <property type="entry name" value="NONRIBOSOMAL PEPTIDE SYNTHETASE"/>
    <property type="match status" value="1"/>
</dbReference>
<dbReference type="InterPro" id="IPR036736">
    <property type="entry name" value="ACP-like_sf"/>
</dbReference>
<dbReference type="Pfam" id="PF00668">
    <property type="entry name" value="Condensation"/>
    <property type="match status" value="4"/>
</dbReference>
<proteinExistence type="predicted"/>
<dbReference type="InterPro" id="IPR023213">
    <property type="entry name" value="CAT-like_dom_sf"/>
</dbReference>
<feature type="domain" description="Carrier" evidence="7">
    <location>
        <begin position="970"/>
        <end position="1044"/>
    </location>
</feature>
<dbReference type="Proteomes" id="UP001519295">
    <property type="component" value="Unassembled WGS sequence"/>
</dbReference>
<reference evidence="8 9" key="1">
    <citation type="submission" date="2021-03" db="EMBL/GenBank/DDBJ databases">
        <title>Sequencing the genomes of 1000 actinobacteria strains.</title>
        <authorList>
            <person name="Klenk H.-P."/>
        </authorList>
    </citation>
    <scope>NUCLEOTIDE SEQUENCE [LARGE SCALE GENOMIC DNA]</scope>
    <source>
        <strain evidence="8 9">DSM 45256</strain>
    </source>
</reference>
<dbReference type="InterPro" id="IPR042099">
    <property type="entry name" value="ANL_N_sf"/>
</dbReference>
<dbReference type="Gene3D" id="2.30.38.10">
    <property type="entry name" value="Luciferase, Domain 3"/>
    <property type="match status" value="1"/>
</dbReference>
<evidence type="ECO:0000313" key="9">
    <source>
        <dbReference type="Proteomes" id="UP001519295"/>
    </source>
</evidence>
<feature type="domain" description="Carrier" evidence="7">
    <location>
        <begin position="2508"/>
        <end position="2582"/>
    </location>
</feature>
<dbReference type="InterPro" id="IPR001242">
    <property type="entry name" value="Condensation_dom"/>
</dbReference>
<name>A0ABS4VNK3_9PSEU</name>
<dbReference type="InterPro" id="IPR025110">
    <property type="entry name" value="AMP-bd_C"/>
</dbReference>
<feature type="region of interest" description="Disordered" evidence="6">
    <location>
        <begin position="1040"/>
        <end position="1061"/>
    </location>
</feature>
<dbReference type="InterPro" id="IPR000873">
    <property type="entry name" value="AMP-dep_synth/lig_dom"/>
</dbReference>
<dbReference type="CDD" id="cd05930">
    <property type="entry name" value="A_NRPS"/>
    <property type="match status" value="2"/>
</dbReference>
<evidence type="ECO:0000256" key="4">
    <source>
        <dbReference type="ARBA" id="ARBA00022737"/>
    </source>
</evidence>
<dbReference type="SUPFAM" id="SSF47336">
    <property type="entry name" value="ACP-like"/>
    <property type="match status" value="2"/>
</dbReference>
<dbReference type="Pfam" id="PF13193">
    <property type="entry name" value="AMP-binding_C"/>
    <property type="match status" value="2"/>
</dbReference>
<dbReference type="EMBL" id="JAGINU010000001">
    <property type="protein sequence ID" value="MBP2365508.1"/>
    <property type="molecule type" value="Genomic_DNA"/>
</dbReference>
<dbReference type="InterPro" id="IPR020806">
    <property type="entry name" value="PKS_PP-bd"/>
</dbReference>
<keyword evidence="2" id="KW-0596">Phosphopantetheine</keyword>
<evidence type="ECO:0000313" key="8">
    <source>
        <dbReference type="EMBL" id="MBP2365508.1"/>
    </source>
</evidence>
<dbReference type="Pfam" id="PF00501">
    <property type="entry name" value="AMP-binding"/>
    <property type="match status" value="2"/>
</dbReference>
<dbReference type="SUPFAM" id="SSF56801">
    <property type="entry name" value="Acetyl-CoA synthetase-like"/>
    <property type="match status" value="2"/>
</dbReference>
<dbReference type="PROSITE" id="PS50075">
    <property type="entry name" value="CARRIER"/>
    <property type="match status" value="2"/>
</dbReference>
<dbReference type="InterPro" id="IPR006162">
    <property type="entry name" value="Ppantetheine_attach_site"/>
</dbReference>
<feature type="region of interest" description="Disordered" evidence="6">
    <location>
        <begin position="582"/>
        <end position="610"/>
    </location>
</feature>
<sequence>MRTATVRTEETTQSAGAGLLELTGAQLGIWNAQRLEPDSPYYVVGDVLEISGASTVDVPALLEAIRATVAEAETLRLRVVSTPDGPRQWVDRSPVPQPPVVDLRDAADPEAAARELVVAERARIARECREMVDRPLFHPSVAVLDDHTVRYLQLGHHLVFDGYSATMLCRRIGARYTAAVRGEEPPRNPFRPFADVVAADLEYRAGEQSDQDRVFWRDLLTPMPEPGDTPSTADGPAGRTVTARRELGPGVVGRLKAVADDAGVTWGELVIAGYAAFLHRITHRTDVVFALPLMCRVGSAALRTPAMMVNVLPLRLDVRPGDRLDELGRRTAVALREVRAHQRHRGEDLPRELPGAGELLHGRGINLKAFDFAVELGDATGVLVNVAGGPPEDLGLTATPTADGGLLFGFEADARTNDEPTVRRRLDAVADLITALAAPELPAVGAVELLDRGERDRVLAALDRPAPAGTPKDVPELLDDLAARPDRSALAHDGTRLTAGELVDRVRELAAALRGRGVGAGDVVAVSLPREPALVIALLAVLDAGAAFLVLDPAHPPQRRRELLDDARPVLLLATPGTLGDLPGEPGIPVLDPTGPLPAGPASSGPLDPDRPAYVIYTSGSTGRPKGVLARAGGLAALVHHHRGTLVAAAERAAGRDLRAAHTYSFAFDAALDQLTWLLAGHELHLYGTDMVRDGDALAAALRADRIDVVDTTPSLAGPLLDAGLLDGTGLPDDTGYRPSVLILGGEATPAPLWRRVAATGITAFNLYGPTETTVDATVAPITGEHPMIGFPLAGTRGYLLDAALQPVAHGEPGELYLAGPHLALGYLDRPGVTAERFVADPFHPGRMYRTGDRARLAAHGLEFLGRDDGQVKIRGYRVELGEVEAELAAVPGVGTAAVTVRAEAGRDRLVGYVTGDLTPDAAREAMAARVPEHLVPSTVLVLDTLPTTVNGKLDRAALPAPAPSSSGRAPGTDAERALHDVVAGVLGAERIDVDDDFLALGGDSISAIAVGSRLREAGLELRPRDLLARRSLAALAVAATPTAAPEPDAPADDPTGPAPAPPIVRGLLDPNPDPATIAGYAQWTALRIDTPLDTDDLTAAVGALLERHDALRLRCGPARDSSGGSGAAPERGAEPVPGHPEAGAVPATAELEVLPADAVDAARVVRETVTGPLTDDRVTSLAEFLAGELDPAGADLVRVLLARTGPGEPDRLLIVVHHLAADGVSWRVLLPDLHRACRAAAAGAAPTPTRAGASWRRHATLLAEQGREGTHRDELPYWRSALAASARIGDRPLDPRRDTVGTADHDVTALTPAETAALVERLPAAYRAGVDEVLLAALALALRVVAGQADAVTVSTEGHGRESTGADLAGTVGWFTVEHPVRLPLDAVSDPDALRDALAGGPAAGRLLRAVKEAARAVPGDGSGYGVLRHLDPHTRDELGTAAPPDVLLNYLGRFAASPGEGWRMPAGSAFAVTEPPGKALEQLLALNSFLNVGDAGEHLRVEWIAAGAVLGPGRVAAVQRAFADAVAGLAAHADRIGPGGGGLTPSDLPLVRLDQATIDELQRERPLADVLPATALQAGLAFHSMAMAEGDTDVYVVQAVVTLAGEPDPERMRAAAAELLRRHPSLRIHLAALDDGQVVQVVPSGVDLDWRFVDLTGAPERFAEVAAAEQARPFDPARPPLIRFLLVRLGPGEHRLAITNHHALLDGWSMPLVGRALLGIHDELGGGPAVPAPPPVAEHFAWLAARDHDAARTAWRELLDGIEEGTRLAPAASGTAVARPQRHPVELGTEFSAALRRFARERGVTLTAVLHTAWGLVLGRATGRRDVLFGQPVSGRPAEVPGVERMVGQLGNTVPVRVRWAPGDTAAAVLSAVHDQAVALSEHHHVGLPEVQRAAGVGDLFDTMLVMENFPAAERKPAAGDGPGPVVTGVEISDATHYPLTVVVIPDDAIVLGLGHQPAALDDTTVTALGDALHTVLHELVADPERPAAALPLLDDARHAAALAVADGGPPATEPLLARFARIATARADHPAVQCRDRVLSYAELDRRSDRLARGLVAAGVRPEQPVAVLLERDVEMAVAILGVLRAGAVYLPLDPAYPPARLAAMVADTPPAAALTVAATDDVGALLDGVPRLRLDLDTPEPGPVALPAPDPDRLAYVIFTSGTTGRPKPVGVTHRGLPDLVTLQEDVFGITPDDRVLHFASTSFDVALFQTVMALLSGATSVIAPAEVRDSAEALLEHIEQQRVTVVNLLPSFLAAMPEDRPLDPAITLLVGAERLDPATAARWGDRRALVNCYGPTEATVNAVAWRFDSRDPGPLPIGRPDAGTRAYVLDAGLTPVGAGRDGELYLAGPGLARGYLGRPGATASSFVADPFGPPGARMYRTGDRVRLRPDGQLVFLGRTDDQVKIRGFRVEPGEVETALAGLAGVRAAAVVVRDGRLIGYAVPETGATADPQRWRSELAAELPAHLVPSHLVALDRLPLTPAGKLDRAALPAPTGPDAGPVREPATEAERVLLGVLREVLGTGTLGPDDDFLDAGGDSIVSLQVISRARRAGWLLSARDVFDGGSAAGMAARAIPAAGTTTTTTTAAGPVTGEAPLTPVMRDLLRRGGPGRPGDPSAGYCQWTETVVPAGGDEATWRAVLDALLERHDALRGHLAVPDAGVEPVLRVPGPGAVIGADVLVRTVLRPTDDPRVMADERIAAARATLDPYRGPLLRAEWLDAGPTRPGRLVLLAHHLVVDPVSWRILLDDLAQAYRAVVAGEPPSVPPTGRSWVGWARSLAAAVDARRDELGHWREVAAVTDAGWGDVPADPARDTIGTARHHEIRLDPETTAAVLTTLPAAYRSTADAVLLTALTRATHRWRGRGGEPELLVDLQGHGRPETAPDGSGPVDLSRTVGWFTTVTPAVVRPGAGGPASVGRQLRAGGGGLGYGLLRDAPDRPLGAVDRPRITFNYLGRFTAPTGQDQEWRAPSDAGPLGSGEPDAMPFPHELAVNALATGEPRTLGIRFTWPSALFDEARIAELAALLRDELAALAVSSEPGPPAGTGRR</sequence>
<dbReference type="Gene3D" id="3.30.559.30">
    <property type="entry name" value="Nonribosomal peptide synthetase, condensation domain"/>
    <property type="match status" value="4"/>
</dbReference>
<keyword evidence="5" id="KW-0045">Antibiotic biosynthesis</keyword>
<dbReference type="InterPro" id="IPR010060">
    <property type="entry name" value="NRPS_synth"/>
</dbReference>
<evidence type="ECO:0000256" key="1">
    <source>
        <dbReference type="ARBA" id="ARBA00001957"/>
    </source>
</evidence>
<dbReference type="Gene3D" id="1.10.1200.10">
    <property type="entry name" value="ACP-like"/>
    <property type="match status" value="2"/>
</dbReference>
<dbReference type="PANTHER" id="PTHR45527:SF1">
    <property type="entry name" value="FATTY ACID SYNTHASE"/>
    <property type="match status" value="1"/>
</dbReference>
<dbReference type="SUPFAM" id="SSF52777">
    <property type="entry name" value="CoA-dependent acyltransferases"/>
    <property type="match status" value="8"/>
</dbReference>
<organism evidence="8 9">
    <name type="scientific">Pseudonocardia parietis</name>
    <dbReference type="NCBI Taxonomy" id="570936"/>
    <lineage>
        <taxon>Bacteria</taxon>
        <taxon>Bacillati</taxon>
        <taxon>Actinomycetota</taxon>
        <taxon>Actinomycetes</taxon>
        <taxon>Pseudonocardiales</taxon>
        <taxon>Pseudonocardiaceae</taxon>
        <taxon>Pseudonocardia</taxon>
    </lineage>
</organism>
<dbReference type="RefSeq" id="WP_307862234.1">
    <property type="nucleotide sequence ID" value="NZ_JAGINU010000001.1"/>
</dbReference>
<comment type="caution">
    <text evidence="8">The sequence shown here is derived from an EMBL/GenBank/DDBJ whole genome shotgun (WGS) entry which is preliminary data.</text>
</comment>
<feature type="region of interest" description="Disordered" evidence="6">
    <location>
        <begin position="1116"/>
        <end position="1144"/>
    </location>
</feature>
<dbReference type="SMART" id="SM00823">
    <property type="entry name" value="PKS_PP"/>
    <property type="match status" value="2"/>
</dbReference>
<dbReference type="InterPro" id="IPR009081">
    <property type="entry name" value="PP-bd_ACP"/>
</dbReference>
<dbReference type="Gene3D" id="3.40.50.12780">
    <property type="entry name" value="N-terminal domain of ligase-like"/>
    <property type="match status" value="1"/>
</dbReference>
<evidence type="ECO:0000256" key="3">
    <source>
        <dbReference type="ARBA" id="ARBA00022553"/>
    </source>
</evidence>
<keyword evidence="4" id="KW-0677">Repeat</keyword>